<sequence length="55" mass="6323">MLHLTATIRRPDNDELEQVEVDADTYERARQAVHEQLGDGWIVTAYRVDRPLTAS</sequence>
<gene>
    <name evidence="1" type="ORF">GCM10022204_26520</name>
</gene>
<name>A0ABP7DPZ4_9ACTN</name>
<keyword evidence="2" id="KW-1185">Reference proteome</keyword>
<evidence type="ECO:0000313" key="2">
    <source>
        <dbReference type="Proteomes" id="UP001500051"/>
    </source>
</evidence>
<dbReference type="EMBL" id="BAAAYX010000011">
    <property type="protein sequence ID" value="GAA3707316.1"/>
    <property type="molecule type" value="Genomic_DNA"/>
</dbReference>
<protein>
    <submittedName>
        <fullName evidence="1">Uncharacterized protein</fullName>
    </submittedName>
</protein>
<dbReference type="Proteomes" id="UP001500051">
    <property type="component" value="Unassembled WGS sequence"/>
</dbReference>
<proteinExistence type="predicted"/>
<comment type="caution">
    <text evidence="1">The sequence shown here is derived from an EMBL/GenBank/DDBJ whole genome shotgun (WGS) entry which is preliminary data.</text>
</comment>
<evidence type="ECO:0000313" key="1">
    <source>
        <dbReference type="EMBL" id="GAA3707316.1"/>
    </source>
</evidence>
<dbReference type="RefSeq" id="WP_344812861.1">
    <property type="nucleotide sequence ID" value="NZ_BAAAYX010000011.1"/>
</dbReference>
<organism evidence="1 2">
    <name type="scientific">Microlunatus aurantiacus</name>
    <dbReference type="NCBI Taxonomy" id="446786"/>
    <lineage>
        <taxon>Bacteria</taxon>
        <taxon>Bacillati</taxon>
        <taxon>Actinomycetota</taxon>
        <taxon>Actinomycetes</taxon>
        <taxon>Propionibacteriales</taxon>
        <taxon>Propionibacteriaceae</taxon>
        <taxon>Microlunatus</taxon>
    </lineage>
</organism>
<accession>A0ABP7DPZ4</accession>
<reference evidence="2" key="1">
    <citation type="journal article" date="2019" name="Int. J. Syst. Evol. Microbiol.">
        <title>The Global Catalogue of Microorganisms (GCM) 10K type strain sequencing project: providing services to taxonomists for standard genome sequencing and annotation.</title>
        <authorList>
            <consortium name="The Broad Institute Genomics Platform"/>
            <consortium name="The Broad Institute Genome Sequencing Center for Infectious Disease"/>
            <person name="Wu L."/>
            <person name="Ma J."/>
        </authorList>
    </citation>
    <scope>NUCLEOTIDE SEQUENCE [LARGE SCALE GENOMIC DNA]</scope>
    <source>
        <strain evidence="2">JCM 16548</strain>
    </source>
</reference>